<evidence type="ECO:0000256" key="4">
    <source>
        <dbReference type="ARBA" id="ARBA00023163"/>
    </source>
</evidence>
<dbReference type="RefSeq" id="WP_066269693.1">
    <property type="nucleotide sequence ID" value="NZ_JARMAB010000016.1"/>
</dbReference>
<dbReference type="InterPro" id="IPR051054">
    <property type="entry name" value="SorC_transcr_regulators"/>
</dbReference>
<organism evidence="7 8">
    <name type="scientific">Heyndrickxia acidicola</name>
    <dbReference type="NCBI Taxonomy" id="209389"/>
    <lineage>
        <taxon>Bacteria</taxon>
        <taxon>Bacillati</taxon>
        <taxon>Bacillota</taxon>
        <taxon>Bacilli</taxon>
        <taxon>Bacillales</taxon>
        <taxon>Bacillaceae</taxon>
        <taxon>Heyndrickxia</taxon>
    </lineage>
</organism>
<dbReference type="Gene3D" id="3.40.50.1360">
    <property type="match status" value="1"/>
</dbReference>
<evidence type="ECO:0000313" key="8">
    <source>
        <dbReference type="Proteomes" id="UP001341444"/>
    </source>
</evidence>
<keyword evidence="4" id="KW-0804">Transcription</keyword>
<evidence type="ECO:0000259" key="6">
    <source>
        <dbReference type="Pfam" id="PF21715"/>
    </source>
</evidence>
<dbReference type="InterPro" id="IPR037171">
    <property type="entry name" value="NagB/RpiA_transferase-like"/>
</dbReference>
<accession>A0ABU6MH75</accession>
<dbReference type="EMBL" id="JARMAB010000016">
    <property type="protein sequence ID" value="MED1203784.1"/>
    <property type="molecule type" value="Genomic_DNA"/>
</dbReference>
<proteinExistence type="inferred from homology"/>
<dbReference type="InterPro" id="IPR036390">
    <property type="entry name" value="WH_DNA-bd_sf"/>
</dbReference>
<feature type="domain" description="CggR N-terminal DNA binding" evidence="6">
    <location>
        <begin position="18"/>
        <end position="88"/>
    </location>
</feature>
<keyword evidence="2" id="KW-0805">Transcription regulation</keyword>
<dbReference type="Pfam" id="PF21715">
    <property type="entry name" value="CggR_N"/>
    <property type="match status" value="1"/>
</dbReference>
<feature type="domain" description="Sugar-binding" evidence="5">
    <location>
        <begin position="90"/>
        <end position="339"/>
    </location>
</feature>
<dbReference type="Proteomes" id="UP001341444">
    <property type="component" value="Unassembled WGS sequence"/>
</dbReference>
<evidence type="ECO:0000256" key="3">
    <source>
        <dbReference type="ARBA" id="ARBA00023125"/>
    </source>
</evidence>
<dbReference type="InterPro" id="IPR048715">
    <property type="entry name" value="CggR_N"/>
</dbReference>
<evidence type="ECO:0000256" key="2">
    <source>
        <dbReference type="ARBA" id="ARBA00023015"/>
    </source>
</evidence>
<dbReference type="Pfam" id="PF04198">
    <property type="entry name" value="Sugar-bind"/>
    <property type="match status" value="1"/>
</dbReference>
<protein>
    <submittedName>
        <fullName evidence="7">Sugar-binding transcriptional regulator</fullName>
    </submittedName>
</protein>
<keyword evidence="8" id="KW-1185">Reference proteome</keyword>
<evidence type="ECO:0000256" key="1">
    <source>
        <dbReference type="ARBA" id="ARBA00010466"/>
    </source>
</evidence>
<dbReference type="InterPro" id="IPR036388">
    <property type="entry name" value="WH-like_DNA-bd_sf"/>
</dbReference>
<dbReference type="SUPFAM" id="SSF100950">
    <property type="entry name" value="NagB/RpiA/CoA transferase-like"/>
    <property type="match status" value="1"/>
</dbReference>
<dbReference type="PANTHER" id="PTHR34294:SF5">
    <property type="entry name" value="CENTRAL GLYCOLYTIC GENES REGULATOR"/>
    <property type="match status" value="1"/>
</dbReference>
<comment type="similarity">
    <text evidence="1">Belongs to the SorC transcriptional regulatory family.</text>
</comment>
<comment type="caution">
    <text evidence="7">The sequence shown here is derived from an EMBL/GenBank/DDBJ whole genome shotgun (WGS) entry which is preliminary data.</text>
</comment>
<dbReference type="PANTHER" id="PTHR34294">
    <property type="entry name" value="TRANSCRIPTIONAL REGULATOR-RELATED"/>
    <property type="match status" value="1"/>
</dbReference>
<gene>
    <name evidence="7" type="ORF">P4T90_11985</name>
</gene>
<dbReference type="InterPro" id="IPR007324">
    <property type="entry name" value="Sugar-bd_dom_put"/>
</dbReference>
<name>A0ABU6MH75_9BACI</name>
<sequence length="341" mass="37542">MHSMVEIQKLLMPDVLSVMEKRYQILRSIYFMEPVGRRTLAQTIGLSERILRSEVEFFKKQHLIDIQNSGMKVSEQGLTVLKELESMMNEISGINEMERKLKEVLNLQEVIIVPGNSDEAPWVTAALGRVCARRMKEMLIGDNIIAVSGGSTMAAVADMLTPDFAGRKNLLFVPARGGIGEDVEIQANTICSKMAEKTGGKHRALYVPDQVSPEVYQSFTKEPFIKEVLSLIEQANIVLHGIGDAMAMALRRNTRPEVIEKIEAAHAVGEAFGNYFNEDGQVVHKVPIAGLQPEDLPHVEHILAVAGGASKAKAIKAYMKSAIKSSVLITDEGAAKEILYS</sequence>
<evidence type="ECO:0000313" key="7">
    <source>
        <dbReference type="EMBL" id="MED1203784.1"/>
    </source>
</evidence>
<keyword evidence="3" id="KW-0238">DNA-binding</keyword>
<evidence type="ECO:0000259" key="5">
    <source>
        <dbReference type="Pfam" id="PF04198"/>
    </source>
</evidence>
<reference evidence="7 8" key="1">
    <citation type="submission" date="2023-03" db="EMBL/GenBank/DDBJ databases">
        <title>Bacillus Genome Sequencing.</title>
        <authorList>
            <person name="Dunlap C."/>
        </authorList>
    </citation>
    <scope>NUCLEOTIDE SEQUENCE [LARGE SCALE GENOMIC DNA]</scope>
    <source>
        <strain evidence="7 8">B-23453</strain>
    </source>
</reference>
<dbReference type="Gene3D" id="1.10.10.10">
    <property type="entry name" value="Winged helix-like DNA-binding domain superfamily/Winged helix DNA-binding domain"/>
    <property type="match status" value="1"/>
</dbReference>
<dbReference type="SUPFAM" id="SSF46785">
    <property type="entry name" value="Winged helix' DNA-binding domain"/>
    <property type="match status" value="1"/>
</dbReference>